<dbReference type="AlphaFoldDB" id="A0A1Y2G1Q4"/>
<feature type="region of interest" description="Disordered" evidence="1">
    <location>
        <begin position="1"/>
        <end position="110"/>
    </location>
</feature>
<reference evidence="2 3" key="1">
    <citation type="submission" date="2016-07" db="EMBL/GenBank/DDBJ databases">
        <title>Pervasive Adenine N6-methylation of Active Genes in Fungi.</title>
        <authorList>
            <consortium name="DOE Joint Genome Institute"/>
            <person name="Mondo S.J."/>
            <person name="Dannebaum R.O."/>
            <person name="Kuo R.C."/>
            <person name="Labutti K."/>
            <person name="Haridas S."/>
            <person name="Kuo A."/>
            <person name="Salamov A."/>
            <person name="Ahrendt S.R."/>
            <person name="Lipzen A."/>
            <person name="Sullivan W."/>
            <person name="Andreopoulos W.B."/>
            <person name="Clum A."/>
            <person name="Lindquist E."/>
            <person name="Daum C."/>
            <person name="Ramamoorthy G.K."/>
            <person name="Gryganskyi A."/>
            <person name="Culley D."/>
            <person name="Magnuson J.K."/>
            <person name="James T.Y."/>
            <person name="O'Malley M.A."/>
            <person name="Stajich J.E."/>
            <person name="Spatafora J.W."/>
            <person name="Visel A."/>
            <person name="Grigoriev I.V."/>
        </authorList>
    </citation>
    <scope>NUCLEOTIDE SEQUENCE [LARGE SCALE GENOMIC DNA]</scope>
    <source>
        <strain evidence="2 3">62-1032</strain>
    </source>
</reference>
<feature type="compositionally biased region" description="Low complexity" evidence="1">
    <location>
        <begin position="21"/>
        <end position="53"/>
    </location>
</feature>
<dbReference type="EMBL" id="MCGR01000005">
    <property type="protein sequence ID" value="ORY89739.1"/>
    <property type="molecule type" value="Genomic_DNA"/>
</dbReference>
<feature type="compositionally biased region" description="Low complexity" evidence="1">
    <location>
        <begin position="61"/>
        <end position="110"/>
    </location>
</feature>
<protein>
    <submittedName>
        <fullName evidence="2">Uncharacterized protein</fullName>
    </submittedName>
</protein>
<evidence type="ECO:0000313" key="3">
    <source>
        <dbReference type="Proteomes" id="UP000193467"/>
    </source>
</evidence>
<proteinExistence type="predicted"/>
<comment type="caution">
    <text evidence="2">The sequence shown here is derived from an EMBL/GenBank/DDBJ whole genome shotgun (WGS) entry which is preliminary data.</text>
</comment>
<evidence type="ECO:0000313" key="2">
    <source>
        <dbReference type="EMBL" id="ORY89739.1"/>
    </source>
</evidence>
<keyword evidence="3" id="KW-1185">Reference proteome</keyword>
<evidence type="ECO:0000256" key="1">
    <source>
        <dbReference type="SAM" id="MobiDB-lite"/>
    </source>
</evidence>
<name>A0A1Y2G1Q4_9BASI</name>
<accession>A0A1Y2G1Q4</accession>
<dbReference type="Proteomes" id="UP000193467">
    <property type="component" value="Unassembled WGS sequence"/>
</dbReference>
<sequence length="172" mass="17740">MMWMSGASPTFSANFPTCKASPSPARSTPSSTTPTSSSTMTITPLPSTSSISSWEGMPMEPLLSSPQTLSQLLPISSSTSAPTTTNSPSSAPTSPCSRPSRTSRLPCISSTTSRSSYLSSATAKRSVVLNSASSPCPSARSELAATLPTSLSSPNCYLSSTFGIAVSDSRRR</sequence>
<organism evidence="2 3">
    <name type="scientific">Leucosporidium creatinivorum</name>
    <dbReference type="NCBI Taxonomy" id="106004"/>
    <lineage>
        <taxon>Eukaryota</taxon>
        <taxon>Fungi</taxon>
        <taxon>Dikarya</taxon>
        <taxon>Basidiomycota</taxon>
        <taxon>Pucciniomycotina</taxon>
        <taxon>Microbotryomycetes</taxon>
        <taxon>Leucosporidiales</taxon>
        <taxon>Leucosporidium</taxon>
    </lineage>
</organism>
<dbReference type="InParanoid" id="A0A1Y2G1Q4"/>
<gene>
    <name evidence="2" type="ORF">BCR35DRAFT_300178</name>
</gene>